<dbReference type="PANTHER" id="PTHR30093:SF47">
    <property type="entry name" value="TYPE IV PILUS NON-CORE MINOR PILIN PILE"/>
    <property type="match status" value="1"/>
</dbReference>
<sequence>MIHNRGFTLIELLVVLAIIGTLLAVAAPRYFDSIERAKDAALRTDLRMMREAIDKYRADTGHLPEALEQLVRARYLRAVPIDPVTDRADTWVAQPSPDGLTPGLYDVRSGASGASRDGTVYATW</sequence>
<dbReference type="PRINTS" id="PR00813">
    <property type="entry name" value="BCTERIALGSPG"/>
</dbReference>
<dbReference type="PANTHER" id="PTHR30093">
    <property type="entry name" value="GENERAL SECRETION PATHWAY PROTEIN G"/>
    <property type="match status" value="1"/>
</dbReference>
<keyword evidence="2" id="KW-1133">Transmembrane helix</keyword>
<proteinExistence type="predicted"/>
<keyword evidence="2" id="KW-0472">Membrane</keyword>
<dbReference type="Pfam" id="PF07963">
    <property type="entry name" value="N_methyl"/>
    <property type="match status" value="1"/>
</dbReference>
<feature type="transmembrane region" description="Helical" evidence="2">
    <location>
        <begin position="6"/>
        <end position="27"/>
    </location>
</feature>
<dbReference type="InterPro" id="IPR000983">
    <property type="entry name" value="Bac_GSPG_pilin"/>
</dbReference>
<dbReference type="EMBL" id="JBIGIC010000014">
    <property type="protein sequence ID" value="MFG6489631.1"/>
    <property type="molecule type" value="Genomic_DNA"/>
</dbReference>
<dbReference type="InterPro" id="IPR012902">
    <property type="entry name" value="N_methyl_site"/>
</dbReference>
<evidence type="ECO:0000256" key="2">
    <source>
        <dbReference type="SAM" id="Phobius"/>
    </source>
</evidence>
<gene>
    <name evidence="3" type="ORF">ACG04R_23345</name>
</gene>
<dbReference type="SUPFAM" id="SSF54523">
    <property type="entry name" value="Pili subunits"/>
    <property type="match status" value="1"/>
</dbReference>
<keyword evidence="2" id="KW-0812">Transmembrane</keyword>
<evidence type="ECO:0000313" key="3">
    <source>
        <dbReference type="EMBL" id="MFG6489631.1"/>
    </source>
</evidence>
<dbReference type="InterPro" id="IPR045584">
    <property type="entry name" value="Pilin-like"/>
</dbReference>
<evidence type="ECO:0000256" key="1">
    <source>
        <dbReference type="ARBA" id="ARBA00022481"/>
    </source>
</evidence>
<dbReference type="NCBIfam" id="TIGR02532">
    <property type="entry name" value="IV_pilin_GFxxxE"/>
    <property type="match status" value="1"/>
</dbReference>
<keyword evidence="1" id="KW-0488">Methylation</keyword>
<name>A0ABW7HIU6_9BURK</name>
<accession>A0ABW7HIU6</accession>
<dbReference type="PROSITE" id="PS00409">
    <property type="entry name" value="PROKAR_NTER_METHYL"/>
    <property type="match status" value="1"/>
</dbReference>
<dbReference type="Proteomes" id="UP001606134">
    <property type="component" value="Unassembled WGS sequence"/>
</dbReference>
<protein>
    <submittedName>
        <fullName evidence="3">Type II secretion system protein</fullName>
    </submittedName>
</protein>
<reference evidence="3 4" key="1">
    <citation type="submission" date="2024-08" db="EMBL/GenBank/DDBJ databases">
        <authorList>
            <person name="Lu H."/>
        </authorList>
    </citation>
    <scope>NUCLEOTIDE SEQUENCE [LARGE SCALE GENOMIC DNA]</scope>
    <source>
        <strain evidence="3 4">BYS78W</strain>
    </source>
</reference>
<comment type="caution">
    <text evidence="3">The sequence shown here is derived from an EMBL/GenBank/DDBJ whole genome shotgun (WGS) entry which is preliminary data.</text>
</comment>
<dbReference type="Gene3D" id="3.30.700.10">
    <property type="entry name" value="Glycoprotein, Type 4 Pilin"/>
    <property type="match status" value="1"/>
</dbReference>
<keyword evidence="4" id="KW-1185">Reference proteome</keyword>
<evidence type="ECO:0000313" key="4">
    <source>
        <dbReference type="Proteomes" id="UP001606134"/>
    </source>
</evidence>
<organism evidence="3 4">
    <name type="scientific">Pelomonas candidula</name>
    <dbReference type="NCBI Taxonomy" id="3299025"/>
    <lineage>
        <taxon>Bacteria</taxon>
        <taxon>Pseudomonadati</taxon>
        <taxon>Pseudomonadota</taxon>
        <taxon>Betaproteobacteria</taxon>
        <taxon>Burkholderiales</taxon>
        <taxon>Sphaerotilaceae</taxon>
        <taxon>Roseateles</taxon>
    </lineage>
</organism>
<dbReference type="RefSeq" id="WP_394416026.1">
    <property type="nucleotide sequence ID" value="NZ_JBIGIC010000014.1"/>
</dbReference>